<dbReference type="Ensembl" id="ENSCSAVT00000008864.1">
    <property type="protein sequence ID" value="ENSCSAVP00000008753.1"/>
    <property type="gene ID" value="ENSCSAVG00000005190.1"/>
</dbReference>
<keyword evidence="4" id="KW-0620">Polyamine biosynthesis</keyword>
<dbReference type="InterPro" id="IPR022653">
    <property type="entry name" value="De-COase2_pyr-phos_BS"/>
</dbReference>
<keyword evidence="3 11" id="KW-0663">Pyridoxal phosphate</keyword>
<evidence type="ECO:0000256" key="5">
    <source>
        <dbReference type="ARBA" id="ARBA00023239"/>
    </source>
</evidence>
<comment type="pathway">
    <text evidence="6">Amine and polyamine biosynthesis; putrescine biosynthesis via L-ornithine pathway; putrescine from L-ornithine: step 1/1.</text>
</comment>
<feature type="active site" description="Proton donor" evidence="11">
    <location>
        <position position="315"/>
    </location>
</feature>
<dbReference type="InterPro" id="IPR029066">
    <property type="entry name" value="PLP-binding_barrel"/>
</dbReference>
<evidence type="ECO:0000256" key="10">
    <source>
        <dbReference type="ARBA" id="ARBA00049127"/>
    </source>
</evidence>
<name>H2YTU3_CIOSA</name>
<evidence type="ECO:0000259" key="12">
    <source>
        <dbReference type="Pfam" id="PF02784"/>
    </source>
</evidence>
<dbReference type="PANTHER" id="PTHR11482:SF6">
    <property type="entry name" value="ORNITHINE DECARBOXYLASE 1-RELATED"/>
    <property type="match status" value="1"/>
</dbReference>
<comment type="function">
    <text evidence="8">Catalyzes the first and rate-limiting step of polyamine biosynthesis that converts ornithine into putrescine, which is the precursor for the polyamines, spermidine and spermine. Polyamines are essential for cell proliferation and are implicated in cellular processes, ranging from DNA replication to apoptosis.</text>
</comment>
<dbReference type="SUPFAM" id="SSF51419">
    <property type="entry name" value="PLP-binding barrel"/>
    <property type="match status" value="1"/>
</dbReference>
<dbReference type="PRINTS" id="PR01182">
    <property type="entry name" value="ORNDCRBXLASE"/>
</dbReference>
<evidence type="ECO:0000256" key="4">
    <source>
        <dbReference type="ARBA" id="ARBA00023115"/>
    </source>
</evidence>
<accession>H2YTU3</accession>
<dbReference type="SUPFAM" id="SSF50621">
    <property type="entry name" value="Alanine racemase C-terminal domain-like"/>
    <property type="match status" value="1"/>
</dbReference>
<evidence type="ECO:0000256" key="9">
    <source>
        <dbReference type="ARBA" id="ARBA00046672"/>
    </source>
</evidence>
<dbReference type="InterPro" id="IPR009006">
    <property type="entry name" value="Ala_racemase/Decarboxylase_C"/>
</dbReference>
<dbReference type="GO" id="GO:0004586">
    <property type="term" value="F:ornithine decarboxylase activity"/>
    <property type="evidence" value="ECO:0007669"/>
    <property type="project" value="UniProtKB-EC"/>
</dbReference>
<feature type="modified residue" description="N6-(pyridoxal phosphate)lysine" evidence="11">
    <location>
        <position position="32"/>
    </location>
</feature>
<dbReference type="PROSITE" id="PS00879">
    <property type="entry name" value="ODR_DC_2_2"/>
    <property type="match status" value="1"/>
</dbReference>
<proteinExistence type="inferred from homology"/>
<dbReference type="GeneTree" id="ENSGT00950000182995"/>
<dbReference type="GO" id="GO:0005737">
    <property type="term" value="C:cytoplasm"/>
    <property type="evidence" value="ECO:0007669"/>
    <property type="project" value="TreeGrafter"/>
</dbReference>
<comment type="subunit">
    <text evidence="9">Homodimer. Only the dimer is catalytically active, as the active sites are constructed of residues from both monomers.</text>
</comment>
<dbReference type="InterPro" id="IPR022644">
    <property type="entry name" value="De-COase2_N"/>
</dbReference>
<comment type="similarity">
    <text evidence="2">Belongs to the Orn/Lys/Arg decarboxylase class-II family.</text>
</comment>
<dbReference type="Pfam" id="PF02784">
    <property type="entry name" value="Orn_Arg_deC_N"/>
    <property type="match status" value="1"/>
</dbReference>
<dbReference type="STRING" id="51511.ENSCSAVP00000008753"/>
<dbReference type="OMA" id="WINDGIH"/>
<reference evidence="13" key="2">
    <citation type="submission" date="2025-08" db="UniProtKB">
        <authorList>
            <consortium name="Ensembl"/>
        </authorList>
    </citation>
    <scope>IDENTIFICATION</scope>
</reference>
<dbReference type="InterPro" id="IPR022657">
    <property type="entry name" value="De-COase2_CS"/>
</dbReference>
<dbReference type="EC" id="4.1.1.17" evidence="7"/>
<dbReference type="PANTHER" id="PTHR11482">
    <property type="entry name" value="ARGININE/DIAMINOPIMELATE/ORNITHINE DECARBOXYLASE"/>
    <property type="match status" value="1"/>
</dbReference>
<evidence type="ECO:0000256" key="2">
    <source>
        <dbReference type="ARBA" id="ARBA00008872"/>
    </source>
</evidence>
<organism evidence="13 14">
    <name type="scientific">Ciona savignyi</name>
    <name type="common">Pacific transparent sea squirt</name>
    <dbReference type="NCBI Taxonomy" id="51511"/>
    <lineage>
        <taxon>Eukaryota</taxon>
        <taxon>Metazoa</taxon>
        <taxon>Chordata</taxon>
        <taxon>Tunicata</taxon>
        <taxon>Ascidiacea</taxon>
        <taxon>Phlebobranchia</taxon>
        <taxon>Cionidae</taxon>
        <taxon>Ciona</taxon>
    </lineage>
</organism>
<evidence type="ECO:0000256" key="8">
    <source>
        <dbReference type="ARBA" id="ARBA00037173"/>
    </source>
</evidence>
<comment type="cofactor">
    <cofactor evidence="1 11">
        <name>pyridoxal 5'-phosphate</name>
        <dbReference type="ChEBI" id="CHEBI:597326"/>
    </cofactor>
</comment>
<evidence type="ECO:0000256" key="1">
    <source>
        <dbReference type="ARBA" id="ARBA00001933"/>
    </source>
</evidence>
<keyword evidence="5" id="KW-0456">Lyase</keyword>
<evidence type="ECO:0000256" key="7">
    <source>
        <dbReference type="ARBA" id="ARBA00034138"/>
    </source>
</evidence>
<evidence type="ECO:0000256" key="3">
    <source>
        <dbReference type="ARBA" id="ARBA00022898"/>
    </source>
</evidence>
<sequence length="368" mass="41484">ESFFVGDLEKVFQRHELWRKLLPRVGLFYAVKCCPLMPVVRLLAALGTGFDCASQNEIDSVLSVGVDPSKIIYALPCKPASQLQHARKRKVTLMTFDNEDELHKVKKYYPDARLVVRLRADETGSKFKMGNKFGCSLEQVERLLTRANHLDMNVVGVSFYGGDDSSSSASFIRNLDNCRKTFNIASSIGYNMTLLDIGGGFPGNDASDEILHQMTTEIRKYLDEHFPLACGIDIIAEPGRYFVESAFSLATNIVGKNKTEGSRSKDYTCSYYVNESIYLSFWKIFMQSGEYTPKLLKKYPNQKLDTGVIIYGTTCDGTDIIVPHATLPDMSLEDWIIWDDMGAYTVLCKFGFNGIMTSKAFYYVRKEA</sequence>
<dbReference type="GO" id="GO:0033387">
    <property type="term" value="P:putrescine biosynthetic process from arginine, via ornithine"/>
    <property type="evidence" value="ECO:0007669"/>
    <property type="project" value="TreeGrafter"/>
</dbReference>
<protein>
    <recommendedName>
        <fullName evidence="7">ornithine decarboxylase</fullName>
        <ecNumber evidence="7">4.1.1.17</ecNumber>
    </recommendedName>
</protein>
<dbReference type="eggNOG" id="KOG0622">
    <property type="taxonomic scope" value="Eukaryota"/>
</dbReference>
<dbReference type="InterPro" id="IPR000183">
    <property type="entry name" value="Orn/DAP/Arg_de-COase"/>
</dbReference>
<dbReference type="FunCoup" id="H2YTU3">
    <property type="interactions" value="1"/>
</dbReference>
<dbReference type="FunFam" id="3.20.20.10:FF:000005">
    <property type="entry name" value="Ornithine decarboxylase"/>
    <property type="match status" value="1"/>
</dbReference>
<dbReference type="AlphaFoldDB" id="H2YTU3"/>
<dbReference type="InterPro" id="IPR002433">
    <property type="entry name" value="Orn_de-COase"/>
</dbReference>
<evidence type="ECO:0000256" key="6">
    <source>
        <dbReference type="ARBA" id="ARBA00034115"/>
    </source>
</evidence>
<dbReference type="Proteomes" id="UP000007875">
    <property type="component" value="Unassembled WGS sequence"/>
</dbReference>
<dbReference type="HOGENOM" id="CLU_026444_1_2_1"/>
<reference evidence="14" key="1">
    <citation type="submission" date="2003-08" db="EMBL/GenBank/DDBJ databases">
        <authorList>
            <person name="Birren B."/>
            <person name="Nusbaum C."/>
            <person name="Abebe A."/>
            <person name="Abouelleil A."/>
            <person name="Adekoya E."/>
            <person name="Ait-zahra M."/>
            <person name="Allen N."/>
            <person name="Allen T."/>
            <person name="An P."/>
            <person name="Anderson M."/>
            <person name="Anderson S."/>
            <person name="Arachchi H."/>
            <person name="Armbruster J."/>
            <person name="Bachantsang P."/>
            <person name="Baldwin J."/>
            <person name="Barry A."/>
            <person name="Bayul T."/>
            <person name="Blitshsteyn B."/>
            <person name="Bloom T."/>
            <person name="Blye J."/>
            <person name="Boguslavskiy L."/>
            <person name="Borowsky M."/>
            <person name="Boukhgalter B."/>
            <person name="Brunache A."/>
            <person name="Butler J."/>
            <person name="Calixte N."/>
            <person name="Calvo S."/>
            <person name="Camarata J."/>
            <person name="Campo K."/>
            <person name="Chang J."/>
            <person name="Cheshatsang Y."/>
            <person name="Citroen M."/>
            <person name="Collymore A."/>
            <person name="Considine T."/>
            <person name="Cook A."/>
            <person name="Cooke P."/>
            <person name="Corum B."/>
            <person name="Cuomo C."/>
            <person name="David R."/>
            <person name="Dawoe T."/>
            <person name="Degray S."/>
            <person name="Dodge S."/>
            <person name="Dooley K."/>
            <person name="Dorje P."/>
            <person name="Dorjee K."/>
            <person name="Dorris L."/>
            <person name="Duffey N."/>
            <person name="Dupes A."/>
            <person name="Elkins T."/>
            <person name="Engels R."/>
            <person name="Erickson J."/>
            <person name="Farina A."/>
            <person name="Faro S."/>
            <person name="Ferreira P."/>
            <person name="Fischer H."/>
            <person name="Fitzgerald M."/>
            <person name="Foley K."/>
            <person name="Gage D."/>
            <person name="Galagan J."/>
            <person name="Gearin G."/>
            <person name="Gnerre S."/>
            <person name="Gnirke A."/>
            <person name="Goyette A."/>
            <person name="Graham J."/>
            <person name="Grandbois E."/>
            <person name="Gyaltsen K."/>
            <person name="Hafez N."/>
            <person name="Hagopian D."/>
            <person name="Hagos B."/>
            <person name="Hall J."/>
            <person name="Hatcher B."/>
            <person name="Heller A."/>
            <person name="Higgins H."/>
            <person name="Honan T."/>
            <person name="Horn A."/>
            <person name="Houde N."/>
            <person name="Hughes L."/>
            <person name="Hulme W."/>
            <person name="Husby E."/>
            <person name="Iliev I."/>
            <person name="Jaffe D."/>
            <person name="Jones C."/>
            <person name="Kamal M."/>
            <person name="Kamat A."/>
            <person name="Kamvysselis M."/>
            <person name="Karlsson E."/>
            <person name="Kells C."/>
            <person name="Kieu A."/>
            <person name="Kisner P."/>
            <person name="Kodira C."/>
            <person name="Kulbokas E."/>
            <person name="Labutti K."/>
            <person name="Lama D."/>
            <person name="Landers T."/>
            <person name="Leger J."/>
            <person name="Levine S."/>
            <person name="Lewis D."/>
            <person name="Lewis T."/>
            <person name="Lindblad-toh K."/>
            <person name="Liu X."/>
            <person name="Lokyitsang T."/>
            <person name="Lokyitsang Y."/>
            <person name="Lucien O."/>
            <person name="Lui A."/>
            <person name="Ma L.J."/>
            <person name="Mabbitt R."/>
            <person name="Macdonald J."/>
            <person name="Maclean C."/>
            <person name="Major J."/>
            <person name="Manning J."/>
            <person name="Marabella R."/>
            <person name="Maru K."/>
            <person name="Matthews C."/>
            <person name="Mauceli E."/>
            <person name="Mccarthy M."/>
            <person name="Mcdonough S."/>
            <person name="Mcghee T."/>
            <person name="Meldrim J."/>
            <person name="Meneus L."/>
            <person name="Mesirov J."/>
            <person name="Mihalev A."/>
            <person name="Mihova T."/>
            <person name="Mikkelsen T."/>
            <person name="Mlenga V."/>
            <person name="Moru K."/>
            <person name="Mozes J."/>
            <person name="Mulrain L."/>
            <person name="Munson G."/>
            <person name="Naylor J."/>
            <person name="Newes C."/>
            <person name="Nguyen C."/>
            <person name="Nguyen N."/>
            <person name="Nguyen T."/>
            <person name="Nicol R."/>
            <person name="Nielsen C."/>
            <person name="Nizzari M."/>
            <person name="Norbu C."/>
            <person name="Norbu N."/>
            <person name="O'donnell P."/>
            <person name="Okoawo O."/>
            <person name="O'leary S."/>
            <person name="Omotosho B."/>
            <person name="O'neill K."/>
            <person name="Osman S."/>
            <person name="Parker S."/>
            <person name="Perrin D."/>
            <person name="Phunkhang P."/>
            <person name="Piqani B."/>
            <person name="Purcell S."/>
            <person name="Rachupka T."/>
            <person name="Ramasamy U."/>
            <person name="Rameau R."/>
            <person name="Ray V."/>
            <person name="Raymond C."/>
            <person name="Retta R."/>
            <person name="Richardson S."/>
            <person name="Rise C."/>
            <person name="Rodriguez J."/>
            <person name="Rogers J."/>
            <person name="Rogov P."/>
            <person name="Rutman M."/>
            <person name="Schupbach R."/>
            <person name="Seaman C."/>
            <person name="Settipalli S."/>
            <person name="Sharpe T."/>
            <person name="Sheridan J."/>
            <person name="Sherpa N."/>
            <person name="Shi J."/>
            <person name="Smirnov S."/>
            <person name="Smith C."/>
            <person name="Sougnez C."/>
            <person name="Spencer B."/>
            <person name="Stalker J."/>
            <person name="Stange-thomann N."/>
            <person name="Stavropoulos S."/>
            <person name="Stetson K."/>
            <person name="Stone C."/>
            <person name="Stone S."/>
            <person name="Stubbs M."/>
            <person name="Talamas J."/>
            <person name="Tchuinga P."/>
            <person name="Tenzing P."/>
            <person name="Tesfaye S."/>
            <person name="Theodore J."/>
            <person name="Thoulutsang Y."/>
            <person name="Topham K."/>
            <person name="Towey S."/>
            <person name="Tsamla T."/>
            <person name="Tsomo N."/>
            <person name="Vallee D."/>
            <person name="Vassiliev H."/>
            <person name="Venkataraman V."/>
            <person name="Vinson J."/>
            <person name="Vo A."/>
            <person name="Wade C."/>
            <person name="Wang S."/>
            <person name="Wangchuk T."/>
            <person name="Wangdi T."/>
            <person name="Whittaker C."/>
            <person name="Wilkinson J."/>
            <person name="Wu Y."/>
            <person name="Wyman D."/>
            <person name="Yadav S."/>
            <person name="Yang S."/>
            <person name="Yang X."/>
            <person name="Yeager S."/>
            <person name="Yee E."/>
            <person name="Young G."/>
            <person name="Zainoun J."/>
            <person name="Zembeck L."/>
            <person name="Zimmer A."/>
            <person name="Zody M."/>
            <person name="Lander E."/>
        </authorList>
    </citation>
    <scope>NUCLEOTIDE SEQUENCE [LARGE SCALE GENOMIC DNA]</scope>
</reference>
<evidence type="ECO:0000313" key="14">
    <source>
        <dbReference type="Proteomes" id="UP000007875"/>
    </source>
</evidence>
<dbReference type="InParanoid" id="H2YTU3"/>
<dbReference type="Gene3D" id="2.40.37.10">
    <property type="entry name" value="Lyase, Ornithine Decarboxylase, Chain A, domain 1"/>
    <property type="match status" value="1"/>
</dbReference>
<comment type="catalytic activity">
    <reaction evidence="10">
        <text>L-ornithine + H(+) = putrescine + CO2</text>
        <dbReference type="Rhea" id="RHEA:22964"/>
        <dbReference type="ChEBI" id="CHEBI:15378"/>
        <dbReference type="ChEBI" id="CHEBI:16526"/>
        <dbReference type="ChEBI" id="CHEBI:46911"/>
        <dbReference type="ChEBI" id="CHEBI:326268"/>
        <dbReference type="EC" id="4.1.1.17"/>
    </reaction>
</comment>
<reference evidence="13" key="3">
    <citation type="submission" date="2025-09" db="UniProtKB">
        <authorList>
            <consortium name="Ensembl"/>
        </authorList>
    </citation>
    <scope>IDENTIFICATION</scope>
</reference>
<feature type="domain" description="Orn/DAP/Arg decarboxylase 2 N-terminal" evidence="12">
    <location>
        <begin position="9"/>
        <end position="243"/>
    </location>
</feature>
<dbReference type="CDD" id="cd00622">
    <property type="entry name" value="PLPDE_III_ODC"/>
    <property type="match status" value="1"/>
</dbReference>
<dbReference type="Gene3D" id="3.20.20.10">
    <property type="entry name" value="Alanine racemase"/>
    <property type="match status" value="1"/>
</dbReference>
<keyword evidence="14" id="KW-1185">Reference proteome</keyword>
<evidence type="ECO:0000313" key="13">
    <source>
        <dbReference type="Ensembl" id="ENSCSAVP00000008753.1"/>
    </source>
</evidence>
<dbReference type="PRINTS" id="PR01179">
    <property type="entry name" value="ODADCRBXLASE"/>
</dbReference>
<evidence type="ECO:0000256" key="11">
    <source>
        <dbReference type="PIRSR" id="PIRSR600183-50"/>
    </source>
</evidence>
<dbReference type="PROSITE" id="PS00878">
    <property type="entry name" value="ODR_DC_2_1"/>
    <property type="match status" value="1"/>
</dbReference>